<keyword evidence="2" id="KW-0472">Membrane</keyword>
<reference evidence="3 4" key="1">
    <citation type="submission" date="2022-07" db="EMBL/GenBank/DDBJ databases">
        <title>Novel species in genus Arthrobacter.</title>
        <authorList>
            <person name="Liu Y."/>
        </authorList>
    </citation>
    <scope>NUCLEOTIDE SEQUENCE [LARGE SCALE GENOMIC DNA]</scope>
    <source>
        <strain evidence="4">zg-Y859</strain>
    </source>
</reference>
<feature type="compositionally biased region" description="Low complexity" evidence="1">
    <location>
        <begin position="24"/>
        <end position="33"/>
    </location>
</feature>
<dbReference type="RefSeq" id="WP_255864495.1">
    <property type="nucleotide sequence ID" value="NZ_CP104263.1"/>
</dbReference>
<keyword evidence="2" id="KW-1133">Transmembrane helix</keyword>
<comment type="caution">
    <text evidence="3">The sequence shown here is derived from an EMBL/GenBank/DDBJ whole genome shotgun (WGS) entry which is preliminary data.</text>
</comment>
<dbReference type="EMBL" id="JANFLP010000001">
    <property type="protein sequence ID" value="MCQ1948544.1"/>
    <property type="molecule type" value="Genomic_DNA"/>
</dbReference>
<evidence type="ECO:0008006" key="5">
    <source>
        <dbReference type="Google" id="ProtNLM"/>
    </source>
</evidence>
<evidence type="ECO:0000256" key="1">
    <source>
        <dbReference type="SAM" id="MobiDB-lite"/>
    </source>
</evidence>
<keyword evidence="4" id="KW-1185">Reference proteome</keyword>
<name>A0ABT1NLH1_9MICC</name>
<sequence length="421" mass="45060">MDSRSPVDGAQGNQGAPPPPPGPGIQQQQHPQQPHQPNPQAPAPQAPAPQGPAPQAPAPQGQWPQAAPPPPGGPGLPGQASKQPNPKRRKGLIIAGSVAAGLLVILGVGGFFGYKHLSETTYSPRVQAEEYLQALVDADVERAMEMAPASGDEKDQLDYSLMTNEIYSKATDRISGFEVTNVEVNDDGTADVSVDVKQGDDTESMQLKLSENGTEAVLFKKWKLDAPLGSWSLKYSLDADASEPAVNGVGIELPEDGRKLAVLPGEYTFNAPTGTKFISYGEDEKMSVRLNGQEALMGVGFTPEITDAAREEIKAKTAAHIEECVASTELIPKGCPNQMDDQDPNNFRNIKWTMTKAPRYDSIEGDPTGPFRVESVDGAFALDCEMKQGDSWEPQTGTVELYSLPAEVYILGDAISILFPQ</sequence>
<accession>A0ABT1NLH1</accession>
<evidence type="ECO:0000313" key="3">
    <source>
        <dbReference type="EMBL" id="MCQ1948544.1"/>
    </source>
</evidence>
<feature type="transmembrane region" description="Helical" evidence="2">
    <location>
        <begin position="92"/>
        <end position="114"/>
    </location>
</feature>
<proteinExistence type="predicted"/>
<feature type="region of interest" description="Disordered" evidence="1">
    <location>
        <begin position="1"/>
        <end position="87"/>
    </location>
</feature>
<keyword evidence="2" id="KW-0812">Transmembrane</keyword>
<dbReference type="Proteomes" id="UP001206924">
    <property type="component" value="Unassembled WGS sequence"/>
</dbReference>
<organism evidence="3 4">
    <name type="scientific">Arthrobacter jinronghuae</name>
    <dbReference type="NCBI Taxonomy" id="2964609"/>
    <lineage>
        <taxon>Bacteria</taxon>
        <taxon>Bacillati</taxon>
        <taxon>Actinomycetota</taxon>
        <taxon>Actinomycetes</taxon>
        <taxon>Micrococcales</taxon>
        <taxon>Micrococcaceae</taxon>
        <taxon>Arthrobacter</taxon>
    </lineage>
</organism>
<feature type="compositionally biased region" description="Pro residues" evidence="1">
    <location>
        <begin position="34"/>
        <end position="57"/>
    </location>
</feature>
<evidence type="ECO:0000256" key="2">
    <source>
        <dbReference type="SAM" id="Phobius"/>
    </source>
</evidence>
<evidence type="ECO:0000313" key="4">
    <source>
        <dbReference type="Proteomes" id="UP001206924"/>
    </source>
</evidence>
<gene>
    <name evidence="3" type="ORF">NNX28_01210</name>
</gene>
<protein>
    <recommendedName>
        <fullName evidence="5">DUF4878 domain-containing protein</fullName>
    </recommendedName>
</protein>